<accession>G4CPH7</accession>
<dbReference type="Pfam" id="PF09684">
    <property type="entry name" value="Tail_P2_I"/>
    <property type="match status" value="1"/>
</dbReference>
<name>G4CPH7_9NEIS</name>
<dbReference type="InterPro" id="IPR006521">
    <property type="entry name" value="Tail_protein_I"/>
</dbReference>
<proteinExistence type="predicted"/>
<organism evidence="1 2">
    <name type="scientific">Neisseria wadsworthii 9715</name>
    <dbReference type="NCBI Taxonomy" id="1030841"/>
    <lineage>
        <taxon>Bacteria</taxon>
        <taxon>Pseudomonadati</taxon>
        <taxon>Pseudomonadota</taxon>
        <taxon>Betaproteobacteria</taxon>
        <taxon>Neisseriales</taxon>
        <taxon>Neisseriaceae</taxon>
        <taxon>Neisseria</taxon>
    </lineage>
</organism>
<dbReference type="OrthoDB" id="90759at2"/>
<dbReference type="RefSeq" id="WP_009116129.1">
    <property type="nucleotide sequence ID" value="NZ_JH165159.1"/>
</dbReference>
<gene>
    <name evidence="1" type="ORF">HMPREF9370_0987</name>
</gene>
<dbReference type="EMBL" id="AGAZ01000038">
    <property type="protein sequence ID" value="EGZ47740.1"/>
    <property type="molecule type" value="Genomic_DNA"/>
</dbReference>
<dbReference type="NCBIfam" id="TIGR01634">
    <property type="entry name" value="tail_P2_I"/>
    <property type="match status" value="1"/>
</dbReference>
<evidence type="ECO:0000313" key="2">
    <source>
        <dbReference type="Proteomes" id="UP000005336"/>
    </source>
</evidence>
<dbReference type="Proteomes" id="UP000005336">
    <property type="component" value="Unassembled WGS sequence"/>
</dbReference>
<dbReference type="AlphaFoldDB" id="G4CPH7"/>
<sequence>MTIKTLLPSNASRLEKALSESAFDAVPLPLRDLWRPQHCPAGLLPYLAWARSVDSWSDDWQESEKRAVVASSFEVHRQKGTVGAIKRVVAALGYECKVTEWWQAGVNGRRGTFALQVFAAKAVLPETYAELERLINETKALSRHLTGINIGVQTCGAVYVHAASLLGDATTVYPYLNANVETESHIRAAVTFQAADQIVIYPKV</sequence>
<evidence type="ECO:0000313" key="1">
    <source>
        <dbReference type="EMBL" id="EGZ47740.1"/>
    </source>
</evidence>
<dbReference type="HOGENOM" id="CLU_086293_1_1_4"/>
<dbReference type="STRING" id="1030841.HMPREF9370_0987"/>
<comment type="caution">
    <text evidence="1">The sequence shown here is derived from an EMBL/GenBank/DDBJ whole genome shotgun (WGS) entry which is preliminary data.</text>
</comment>
<keyword evidence="2" id="KW-1185">Reference proteome</keyword>
<protein>
    <submittedName>
        <fullName evidence="1">Phage tail protein I</fullName>
    </submittedName>
</protein>
<dbReference type="PATRIC" id="fig|1030841.3.peg.966"/>
<reference evidence="1 2" key="1">
    <citation type="submission" date="2011-06" db="EMBL/GenBank/DDBJ databases">
        <authorList>
            <person name="Muzny D."/>
            <person name="Qin X."/>
            <person name="Deng J."/>
            <person name="Jiang H."/>
            <person name="Liu Y."/>
            <person name="Qu J."/>
            <person name="Song X.-Z."/>
            <person name="Zhang L."/>
            <person name="Thornton R."/>
            <person name="Coyle M."/>
            <person name="Francisco L."/>
            <person name="Jackson L."/>
            <person name="Javaid M."/>
            <person name="Korchina V."/>
            <person name="Kovar C."/>
            <person name="Mata R."/>
            <person name="Mathew T."/>
            <person name="Ngo R."/>
            <person name="Nguyen L."/>
            <person name="Nguyen N."/>
            <person name="Okwuonu G."/>
            <person name="Ongeri F."/>
            <person name="Pham C."/>
            <person name="Simmons D."/>
            <person name="Wilczek-Boney K."/>
            <person name="Hale W."/>
            <person name="Jakkamsetti A."/>
            <person name="Pham P."/>
            <person name="Ruth R."/>
            <person name="San Lucas F."/>
            <person name="Warren J."/>
            <person name="Zhang J."/>
            <person name="Zhao Z."/>
            <person name="Zhou C."/>
            <person name="Zhu D."/>
            <person name="Lee S."/>
            <person name="Bess C."/>
            <person name="Blankenburg K."/>
            <person name="Forbes L."/>
            <person name="Fu Q."/>
            <person name="Gubbala S."/>
            <person name="Hirani K."/>
            <person name="Jayaseelan J.C."/>
            <person name="Lara F."/>
            <person name="Munidasa M."/>
            <person name="Palculict T."/>
            <person name="Patil S."/>
            <person name="Pu L.-L."/>
            <person name="Saada N."/>
            <person name="Tang L."/>
            <person name="Weissenberger G."/>
            <person name="Zhu Y."/>
            <person name="Hemphill L."/>
            <person name="Shang Y."/>
            <person name="Youmans B."/>
            <person name="Ayvaz T."/>
            <person name="Ross M."/>
            <person name="Santibanez J."/>
            <person name="Aqrawi P."/>
            <person name="Gross S."/>
            <person name="Joshi V."/>
            <person name="Fowler G."/>
            <person name="Nazareth L."/>
            <person name="Reid J."/>
            <person name="Worley K."/>
            <person name="Petrosino J."/>
            <person name="Highlander S."/>
            <person name="Gibbs R."/>
        </authorList>
    </citation>
    <scope>NUCLEOTIDE SEQUENCE [LARGE SCALE GENOMIC DNA]</scope>
    <source>
        <strain evidence="1 2">9715</strain>
    </source>
</reference>